<evidence type="ECO:0000256" key="10">
    <source>
        <dbReference type="ARBA" id="ARBA00022840"/>
    </source>
</evidence>
<keyword evidence="10" id="KW-0067">ATP-binding</keyword>
<sequence length="976" mass="107268">MKWFSNAPIRVKLVSIMMLTALLAIILATTAVVINEYISIKDNTEQQLSLIADMIAWNSSAALTFNDVQTEQEILNGLSKQPSLVFAHLYDKSGDLFAHYHSGDSPEPTLTSAKLKELITVHKTNSKLLNFFQFVLMRITEWYRSLLDIKEINSPQLIYQNYITYDDKGLLHLAKPILLDGEVQGIIYLADDQSELHALLKRFYLIIALIFLFTGIAILFVSTKLQKVFLAPLLELMEAMRAVTLEKNFTRRIRQIGTDEFGEMATVYNAMLSEIHQRDKKLQQHRDELEDEVEARTTELRKAKETAELANAAKSQFLANMSHEIRTPMNGIFGMSEILMGTNLTQRQYHFVETVHKSGETLLAIINDILDFSKIEAGHLELESVDFNLHKNVEDTLELFIEKAHRKNLEFILRIAPEVPESAKGDPTRIRQVLLNLVSNAIKFTGQGEVAVDVSLAKLPEGFNQTSAPDSFGVRFTVRDTGIGISADALPRLFQAFSQADGSTTRKYGGTGLGLVISKQLVDLMSGDISVSTQVGQGTAFTFTLPLLPAAQAQPTRTNPPSELAGRKLLIVEDNPTNREILHEYALSWDMSVDAVGSALSALNLLRDHDGTKSPYDFVIIDMKMAGMNGLELGRRIKADPGLAHIPLVMATSTLFLGEATEAKETGFAANLVKPIRKADLHQCLLGALDPSQGLPTKTETPVVAAAPASVLVARVLLAEDNPVNQEVAVEMLKGFGCTVDTADNGQEALQAVVKQAYDLVLMDCMMPEMDGYAATAEIRRQQNAGLLPPFPIIALTANAIEGDREKCLVAGMDDYLAKPFKAAALLRVIKSWVAEPPVSAATAPEPTIPTPLDSSTGASSSAINNAALETIRKLDPKGGNEFLKRIIDLYLDNAQKQVETLGQAWETGDLTTIHSVSHTLKSSSNQVGAHALAELCRGVENEARQQRYDASGQTLECIRQEFDSTRKALGVYLAK</sequence>
<dbReference type="PROSITE" id="PS50110">
    <property type="entry name" value="RESPONSE_REGULATORY"/>
    <property type="match status" value="2"/>
</dbReference>
<dbReference type="CDD" id="cd06225">
    <property type="entry name" value="HAMP"/>
    <property type="match status" value="1"/>
</dbReference>
<dbReference type="InterPro" id="IPR003660">
    <property type="entry name" value="HAMP_dom"/>
</dbReference>
<keyword evidence="18" id="KW-0175">Coiled coil</keyword>
<dbReference type="InterPro" id="IPR004358">
    <property type="entry name" value="Sig_transdc_His_kin-like_C"/>
</dbReference>
<proteinExistence type="predicted"/>
<keyword evidence="6 24" id="KW-0808">Transferase</keyword>
<feature type="domain" description="Response regulatory" evidence="21">
    <location>
        <begin position="568"/>
        <end position="689"/>
    </location>
</feature>
<evidence type="ECO:0000256" key="3">
    <source>
        <dbReference type="ARBA" id="ARBA00012438"/>
    </source>
</evidence>
<feature type="modified residue" description="4-aspartylphosphate" evidence="17">
    <location>
        <position position="764"/>
    </location>
</feature>
<dbReference type="EC" id="2.7.13.3" evidence="3"/>
<dbReference type="SMART" id="SM00304">
    <property type="entry name" value="HAMP"/>
    <property type="match status" value="1"/>
</dbReference>
<comment type="subcellular location">
    <subcellularLocation>
        <location evidence="2">Cell membrane</location>
        <topology evidence="2">Multi-pass membrane protein</topology>
    </subcellularLocation>
</comment>
<dbReference type="GO" id="GO:0000155">
    <property type="term" value="F:phosphorelay sensor kinase activity"/>
    <property type="evidence" value="ECO:0007669"/>
    <property type="project" value="InterPro"/>
</dbReference>
<keyword evidence="7 19" id="KW-0812">Transmembrane</keyword>
<evidence type="ECO:0000256" key="9">
    <source>
        <dbReference type="ARBA" id="ARBA00022777"/>
    </source>
</evidence>
<evidence type="ECO:0000256" key="5">
    <source>
        <dbReference type="ARBA" id="ARBA00022553"/>
    </source>
</evidence>
<keyword evidence="11 19" id="KW-1133">Transmembrane helix</keyword>
<evidence type="ECO:0000256" key="2">
    <source>
        <dbReference type="ARBA" id="ARBA00004651"/>
    </source>
</evidence>
<evidence type="ECO:0000256" key="12">
    <source>
        <dbReference type="ARBA" id="ARBA00023012"/>
    </source>
</evidence>
<dbReference type="FunFam" id="1.10.287.130:FF:000002">
    <property type="entry name" value="Two-component osmosensing histidine kinase"/>
    <property type="match status" value="1"/>
</dbReference>
<dbReference type="Pfam" id="PF02518">
    <property type="entry name" value="HATPase_c"/>
    <property type="match status" value="1"/>
</dbReference>
<dbReference type="CDD" id="cd00082">
    <property type="entry name" value="HisKA"/>
    <property type="match status" value="1"/>
</dbReference>
<feature type="transmembrane region" description="Helical" evidence="19">
    <location>
        <begin position="203"/>
        <end position="222"/>
    </location>
</feature>
<dbReference type="InterPro" id="IPR005467">
    <property type="entry name" value="His_kinase_dom"/>
</dbReference>
<dbReference type="OrthoDB" id="5555669at2"/>
<feature type="coiled-coil region" evidence="18">
    <location>
        <begin position="272"/>
        <end position="306"/>
    </location>
</feature>
<dbReference type="STRING" id="1116472.MGMO_92c00340"/>
<comment type="subunit">
    <text evidence="14">At low DSF concentrations, interacts with RpfF.</text>
</comment>
<name>V5BZR7_9GAMM</name>
<evidence type="ECO:0000256" key="4">
    <source>
        <dbReference type="ARBA" id="ARBA00022475"/>
    </source>
</evidence>
<comment type="catalytic activity">
    <reaction evidence="1">
        <text>ATP + protein L-histidine = ADP + protein N-phospho-L-histidine.</text>
        <dbReference type="EC" id="2.7.13.3"/>
    </reaction>
</comment>
<keyword evidence="8" id="KW-0547">Nucleotide-binding</keyword>
<feature type="modified residue" description="Phosphohistidine" evidence="16">
    <location>
        <position position="919"/>
    </location>
</feature>
<dbReference type="PANTHER" id="PTHR45339">
    <property type="entry name" value="HYBRID SIGNAL TRANSDUCTION HISTIDINE KINASE J"/>
    <property type="match status" value="1"/>
</dbReference>
<evidence type="ECO:0000313" key="25">
    <source>
        <dbReference type="Proteomes" id="UP000017842"/>
    </source>
</evidence>
<dbReference type="RefSeq" id="WP_023495234.1">
    <property type="nucleotide sequence ID" value="NZ_AYLO01000088.1"/>
</dbReference>
<keyword evidence="12" id="KW-0902">Two-component regulatory system</keyword>
<keyword evidence="5 17" id="KW-0597">Phosphoprotein</keyword>
<evidence type="ECO:0000259" key="23">
    <source>
        <dbReference type="PROSITE" id="PS50894"/>
    </source>
</evidence>
<protein>
    <recommendedName>
        <fullName evidence="15">Sensory/regulatory protein RpfC</fullName>
        <ecNumber evidence="3">2.7.13.3</ecNumber>
    </recommendedName>
</protein>
<evidence type="ECO:0000256" key="15">
    <source>
        <dbReference type="ARBA" id="ARBA00068150"/>
    </source>
</evidence>
<dbReference type="PANTHER" id="PTHR45339:SF1">
    <property type="entry name" value="HYBRID SIGNAL TRANSDUCTION HISTIDINE KINASE J"/>
    <property type="match status" value="1"/>
</dbReference>
<dbReference type="Pfam" id="PF00512">
    <property type="entry name" value="HisKA"/>
    <property type="match status" value="1"/>
</dbReference>
<dbReference type="GO" id="GO:0005886">
    <property type="term" value="C:plasma membrane"/>
    <property type="evidence" value="ECO:0007669"/>
    <property type="project" value="UniProtKB-SubCell"/>
</dbReference>
<dbReference type="eggNOG" id="COG0642">
    <property type="taxonomic scope" value="Bacteria"/>
</dbReference>
<feature type="domain" description="Response regulatory" evidence="21">
    <location>
        <begin position="715"/>
        <end position="834"/>
    </location>
</feature>
<feature type="domain" description="HPt" evidence="23">
    <location>
        <begin position="880"/>
        <end position="973"/>
    </location>
</feature>
<dbReference type="CDD" id="cd17546">
    <property type="entry name" value="REC_hyHK_CKI1_RcsC-like"/>
    <property type="match status" value="1"/>
</dbReference>
<dbReference type="Gene3D" id="1.20.120.160">
    <property type="entry name" value="HPT domain"/>
    <property type="match status" value="1"/>
</dbReference>
<keyword evidence="13 19" id="KW-0472">Membrane</keyword>
<dbReference type="SUPFAM" id="SSF47384">
    <property type="entry name" value="Homodimeric domain of signal transducing histidine kinase"/>
    <property type="match status" value="1"/>
</dbReference>
<reference evidence="24 25" key="1">
    <citation type="journal article" date="2013" name="Genome Announc.">
        <title>Draft Genome Sequence of the Methanotrophic Gammaproteobacterium Methyloglobulus morosus DSM 22980 Strain KoM1.</title>
        <authorList>
            <person name="Poehlein A."/>
            <person name="Deutzmann J.S."/>
            <person name="Daniel R."/>
            <person name="Simeonova D.D."/>
        </authorList>
    </citation>
    <scope>NUCLEOTIDE SEQUENCE [LARGE SCALE GENOMIC DNA]</scope>
    <source>
        <strain evidence="24 25">KoM1</strain>
    </source>
</reference>
<evidence type="ECO:0000256" key="11">
    <source>
        <dbReference type="ARBA" id="ARBA00022989"/>
    </source>
</evidence>
<evidence type="ECO:0000256" key="17">
    <source>
        <dbReference type="PROSITE-ProRule" id="PRU00169"/>
    </source>
</evidence>
<feature type="modified residue" description="4-aspartylphosphate" evidence="17">
    <location>
        <position position="622"/>
    </location>
</feature>
<dbReference type="PROSITE" id="PS50894">
    <property type="entry name" value="HPT"/>
    <property type="match status" value="1"/>
</dbReference>
<dbReference type="SMART" id="SM00388">
    <property type="entry name" value="HisKA"/>
    <property type="match status" value="1"/>
</dbReference>
<dbReference type="PATRIC" id="fig|1116472.3.peg.2524"/>
<evidence type="ECO:0000256" key="18">
    <source>
        <dbReference type="SAM" id="Coils"/>
    </source>
</evidence>
<dbReference type="InterPro" id="IPR008207">
    <property type="entry name" value="Sig_transdc_His_kin_Hpt_dom"/>
</dbReference>
<evidence type="ECO:0000313" key="24">
    <source>
        <dbReference type="EMBL" id="ESS71732.1"/>
    </source>
</evidence>
<dbReference type="InterPro" id="IPR036641">
    <property type="entry name" value="HPT_dom_sf"/>
</dbReference>
<keyword evidence="25" id="KW-1185">Reference proteome</keyword>
<comment type="caution">
    <text evidence="24">The sequence shown here is derived from an EMBL/GenBank/DDBJ whole genome shotgun (WGS) entry which is preliminary data.</text>
</comment>
<evidence type="ECO:0000259" key="22">
    <source>
        <dbReference type="PROSITE" id="PS50885"/>
    </source>
</evidence>
<accession>V5BZR7</accession>
<dbReference type="Gene3D" id="1.10.287.130">
    <property type="match status" value="1"/>
</dbReference>
<keyword evidence="4" id="KW-1003">Cell membrane</keyword>
<dbReference type="EMBL" id="AYLO01000088">
    <property type="protein sequence ID" value="ESS71732.1"/>
    <property type="molecule type" value="Genomic_DNA"/>
</dbReference>
<dbReference type="SUPFAM" id="SSF52172">
    <property type="entry name" value="CheY-like"/>
    <property type="match status" value="2"/>
</dbReference>
<dbReference type="Gene3D" id="3.40.50.2300">
    <property type="match status" value="2"/>
</dbReference>
<dbReference type="InterPro" id="IPR036097">
    <property type="entry name" value="HisK_dim/P_sf"/>
</dbReference>
<feature type="transmembrane region" description="Helical" evidence="19">
    <location>
        <begin position="13"/>
        <end position="34"/>
    </location>
</feature>
<dbReference type="eggNOG" id="COG2205">
    <property type="taxonomic scope" value="Bacteria"/>
</dbReference>
<evidence type="ECO:0000256" key="7">
    <source>
        <dbReference type="ARBA" id="ARBA00022692"/>
    </source>
</evidence>
<dbReference type="FunFam" id="3.30.565.10:FF:000010">
    <property type="entry name" value="Sensor histidine kinase RcsC"/>
    <property type="match status" value="1"/>
</dbReference>
<evidence type="ECO:0000256" key="13">
    <source>
        <dbReference type="ARBA" id="ARBA00023136"/>
    </source>
</evidence>
<dbReference type="InterPro" id="IPR033417">
    <property type="entry name" value="CHASE8"/>
</dbReference>
<dbReference type="InterPro" id="IPR036890">
    <property type="entry name" value="HATPase_C_sf"/>
</dbReference>
<dbReference type="SMART" id="SM00448">
    <property type="entry name" value="REC"/>
    <property type="match status" value="2"/>
</dbReference>
<dbReference type="Gene3D" id="6.10.340.10">
    <property type="match status" value="1"/>
</dbReference>
<dbReference type="Pfam" id="PF00672">
    <property type="entry name" value="HAMP"/>
    <property type="match status" value="1"/>
</dbReference>
<feature type="domain" description="Histidine kinase" evidence="20">
    <location>
        <begin position="320"/>
        <end position="549"/>
    </location>
</feature>
<dbReference type="InterPro" id="IPR003594">
    <property type="entry name" value="HATPase_dom"/>
</dbReference>
<evidence type="ECO:0000256" key="14">
    <source>
        <dbReference type="ARBA" id="ARBA00064003"/>
    </source>
</evidence>
<dbReference type="Gene3D" id="3.30.565.10">
    <property type="entry name" value="Histidine kinase-like ATPase, C-terminal domain"/>
    <property type="match status" value="1"/>
</dbReference>
<feature type="domain" description="HAMP" evidence="22">
    <location>
        <begin position="227"/>
        <end position="280"/>
    </location>
</feature>
<organism evidence="24 25">
    <name type="scientific">Methyloglobulus morosus KoM1</name>
    <dbReference type="NCBI Taxonomy" id="1116472"/>
    <lineage>
        <taxon>Bacteria</taxon>
        <taxon>Pseudomonadati</taxon>
        <taxon>Pseudomonadota</taxon>
        <taxon>Gammaproteobacteria</taxon>
        <taxon>Methylococcales</taxon>
        <taxon>Methylococcaceae</taxon>
        <taxon>Methyloglobulus</taxon>
    </lineage>
</organism>
<dbReference type="InterPro" id="IPR003661">
    <property type="entry name" value="HisK_dim/P_dom"/>
</dbReference>
<evidence type="ECO:0000256" key="19">
    <source>
        <dbReference type="SAM" id="Phobius"/>
    </source>
</evidence>
<dbReference type="Pfam" id="PF00072">
    <property type="entry name" value="Response_reg"/>
    <property type="match status" value="2"/>
</dbReference>
<dbReference type="PROSITE" id="PS50885">
    <property type="entry name" value="HAMP"/>
    <property type="match status" value="1"/>
</dbReference>
<dbReference type="GO" id="GO:0005524">
    <property type="term" value="F:ATP binding"/>
    <property type="evidence" value="ECO:0007669"/>
    <property type="project" value="UniProtKB-KW"/>
</dbReference>
<evidence type="ECO:0000256" key="1">
    <source>
        <dbReference type="ARBA" id="ARBA00000085"/>
    </source>
</evidence>
<evidence type="ECO:0000256" key="16">
    <source>
        <dbReference type="PROSITE-ProRule" id="PRU00110"/>
    </source>
</evidence>
<evidence type="ECO:0000259" key="20">
    <source>
        <dbReference type="PROSITE" id="PS50109"/>
    </source>
</evidence>
<dbReference type="Pfam" id="PF01627">
    <property type="entry name" value="Hpt"/>
    <property type="match status" value="1"/>
</dbReference>
<dbReference type="Proteomes" id="UP000017842">
    <property type="component" value="Unassembled WGS sequence"/>
</dbReference>
<evidence type="ECO:0000256" key="6">
    <source>
        <dbReference type="ARBA" id="ARBA00022679"/>
    </source>
</evidence>
<evidence type="ECO:0000259" key="21">
    <source>
        <dbReference type="PROSITE" id="PS50110"/>
    </source>
</evidence>
<dbReference type="CDD" id="cd16922">
    <property type="entry name" value="HATPase_EvgS-ArcB-TorS-like"/>
    <property type="match status" value="1"/>
</dbReference>
<dbReference type="InterPro" id="IPR001789">
    <property type="entry name" value="Sig_transdc_resp-reg_receiver"/>
</dbReference>
<gene>
    <name evidence="24" type="primary">gacS</name>
    <name evidence="24" type="ORF">MGMO_92c00340</name>
</gene>
<dbReference type="SUPFAM" id="SSF55874">
    <property type="entry name" value="ATPase domain of HSP90 chaperone/DNA topoisomerase II/histidine kinase"/>
    <property type="match status" value="1"/>
</dbReference>
<dbReference type="PRINTS" id="PR00344">
    <property type="entry name" value="BCTRLSENSOR"/>
</dbReference>
<dbReference type="SUPFAM" id="SSF47226">
    <property type="entry name" value="Histidine-containing phosphotransfer domain, HPT domain"/>
    <property type="match status" value="1"/>
</dbReference>
<dbReference type="SMART" id="SM00387">
    <property type="entry name" value="HATPase_c"/>
    <property type="match status" value="1"/>
</dbReference>
<dbReference type="PROSITE" id="PS50109">
    <property type="entry name" value="HIS_KIN"/>
    <property type="match status" value="1"/>
</dbReference>
<dbReference type="InterPro" id="IPR011006">
    <property type="entry name" value="CheY-like_superfamily"/>
</dbReference>
<evidence type="ECO:0000256" key="8">
    <source>
        <dbReference type="ARBA" id="ARBA00022741"/>
    </source>
</evidence>
<dbReference type="Pfam" id="PF17152">
    <property type="entry name" value="CHASE8"/>
    <property type="match status" value="1"/>
</dbReference>
<dbReference type="AlphaFoldDB" id="V5BZR7"/>
<keyword evidence="9" id="KW-0418">Kinase</keyword>